<sequence length="273" mass="30148">MNVTRTFTDLEFATLWRRYADAPLPYPLIYVSRIAVLSDYEAALAQTWERLCGTVEGETVGAIETLGNPDVFVSVRGWCDHDMDNPAKRIRICAVRSGVRGYLITQLPGESIWYSGGYTIAECDPNGLAAAVVAALPAAEAGRRGNIPVYTATSGDEYRALIYDNEIVEGMRQSREFLGAPATMMGEIIIRQGRSMYGPRGIIERMLRWRDLPGDGRYVIGADDPPVAIGTGARRLTGLIGDAVDMMMCRVESHWESEEPSGGWTNRMRGSTW</sequence>
<dbReference type="AlphaFoldDB" id="A0A6G9Y7A3"/>
<dbReference type="EMBL" id="CP046172">
    <property type="protein sequence ID" value="QIS08967.1"/>
    <property type="molecule type" value="Genomic_DNA"/>
</dbReference>
<dbReference type="RefSeq" id="WP_167472133.1">
    <property type="nucleotide sequence ID" value="NZ_CP046172.1"/>
</dbReference>
<reference evidence="5 6" key="1">
    <citation type="journal article" date="2019" name="ACS Chem. Biol.">
        <title>Identification and Mobilization of a Cryptic Antibiotic Biosynthesis Gene Locus from a Human-Pathogenic Nocardia Isolate.</title>
        <authorList>
            <person name="Herisse M."/>
            <person name="Ishida K."/>
            <person name="Porter J.L."/>
            <person name="Howden B."/>
            <person name="Hertweck C."/>
            <person name="Stinear T.P."/>
            <person name="Pidot S.J."/>
        </authorList>
    </citation>
    <scope>NUCLEOTIDE SEQUENCE [LARGE SCALE GENOMIC DNA]</scope>
    <source>
        <strain evidence="5 6">AUSMDU00012717</strain>
    </source>
</reference>
<dbReference type="KEGG" id="nah:F5544_05275"/>
<comment type="similarity">
    <text evidence="2">Belongs to the EspG family.</text>
</comment>
<evidence type="ECO:0000313" key="6">
    <source>
        <dbReference type="Proteomes" id="UP000503540"/>
    </source>
</evidence>
<keyword evidence="4" id="KW-0143">Chaperone</keyword>
<proteinExistence type="inferred from homology"/>
<accession>A0A6G9Y7A3</accession>
<protein>
    <recommendedName>
        <fullName evidence="7">ESX secretion-associated protein EspG</fullName>
    </recommendedName>
</protein>
<evidence type="ECO:0000313" key="5">
    <source>
        <dbReference type="EMBL" id="QIS08967.1"/>
    </source>
</evidence>
<evidence type="ECO:0000256" key="4">
    <source>
        <dbReference type="ARBA" id="ARBA00023186"/>
    </source>
</evidence>
<keyword evidence="3" id="KW-0963">Cytoplasm</keyword>
<name>A0A6G9Y7A3_9NOCA</name>
<comment type="subcellular location">
    <subcellularLocation>
        <location evidence="1">Cytoplasm</location>
    </subcellularLocation>
</comment>
<evidence type="ECO:0000256" key="3">
    <source>
        <dbReference type="ARBA" id="ARBA00022490"/>
    </source>
</evidence>
<organism evidence="5 6">
    <name type="scientific">Nocardia arthritidis</name>
    <dbReference type="NCBI Taxonomy" id="228602"/>
    <lineage>
        <taxon>Bacteria</taxon>
        <taxon>Bacillati</taxon>
        <taxon>Actinomycetota</taxon>
        <taxon>Actinomycetes</taxon>
        <taxon>Mycobacteriales</taxon>
        <taxon>Nocardiaceae</taxon>
        <taxon>Nocardia</taxon>
    </lineage>
</organism>
<dbReference type="InterPro" id="IPR025734">
    <property type="entry name" value="EspG"/>
</dbReference>
<evidence type="ECO:0000256" key="1">
    <source>
        <dbReference type="ARBA" id="ARBA00004496"/>
    </source>
</evidence>
<dbReference type="Pfam" id="PF14011">
    <property type="entry name" value="ESX-1_EspG"/>
    <property type="match status" value="1"/>
</dbReference>
<gene>
    <name evidence="5" type="ORF">F5544_05275</name>
</gene>
<evidence type="ECO:0008006" key="7">
    <source>
        <dbReference type="Google" id="ProtNLM"/>
    </source>
</evidence>
<evidence type="ECO:0000256" key="2">
    <source>
        <dbReference type="ARBA" id="ARBA00006411"/>
    </source>
</evidence>
<dbReference type="Proteomes" id="UP000503540">
    <property type="component" value="Chromosome"/>
</dbReference>
<keyword evidence="6" id="KW-1185">Reference proteome</keyword>